<sequence length="152" mass="15122">MGAHLKNDAAIKGAEGQLSKLQDALTSDLAQAAVDVAGIADPTPISDGISAAMSLAKGDLVGAGLSLVSMIPYAGDALAKTAKGAKLAKRISNLRKSIAVATANLNKAKEAAKARAAAAVRARRASDGAAKAAQKKACKNCPDGTQPAHPNA</sequence>
<feature type="region of interest" description="Disordered" evidence="1">
    <location>
        <begin position="125"/>
        <end position="152"/>
    </location>
</feature>
<evidence type="ECO:0000313" key="2">
    <source>
        <dbReference type="EMBL" id="NMO23540.1"/>
    </source>
</evidence>
<dbReference type="AlphaFoldDB" id="A0A848M126"/>
<comment type="caution">
    <text evidence="2">The sequence shown here is derived from an EMBL/GenBank/DDBJ whole genome shotgun (WGS) entry which is preliminary data.</text>
</comment>
<dbReference type="RefSeq" id="WP_211194803.1">
    <property type="nucleotide sequence ID" value="NZ_JABBJJ010000653.1"/>
</dbReference>
<gene>
    <name evidence="2" type="ORF">HG543_53105</name>
</gene>
<name>A0A848M126_9BACT</name>
<protein>
    <submittedName>
        <fullName evidence="2">Uncharacterized protein</fullName>
    </submittedName>
</protein>
<accession>A0A848M126</accession>
<feature type="non-terminal residue" evidence="2">
    <location>
        <position position="152"/>
    </location>
</feature>
<organism evidence="2 3">
    <name type="scientific">Pyxidicoccus fallax</name>
    <dbReference type="NCBI Taxonomy" id="394095"/>
    <lineage>
        <taxon>Bacteria</taxon>
        <taxon>Pseudomonadati</taxon>
        <taxon>Myxococcota</taxon>
        <taxon>Myxococcia</taxon>
        <taxon>Myxococcales</taxon>
        <taxon>Cystobacterineae</taxon>
        <taxon>Myxococcaceae</taxon>
        <taxon>Pyxidicoccus</taxon>
    </lineage>
</organism>
<dbReference type="Proteomes" id="UP000518300">
    <property type="component" value="Unassembled WGS sequence"/>
</dbReference>
<dbReference type="CDD" id="cd20745">
    <property type="entry name" value="FIX_RhsA_AHH_HNH-like"/>
    <property type="match status" value="1"/>
</dbReference>
<dbReference type="EMBL" id="JABBJJ010000653">
    <property type="protein sequence ID" value="NMO23540.1"/>
    <property type="molecule type" value="Genomic_DNA"/>
</dbReference>
<evidence type="ECO:0000313" key="3">
    <source>
        <dbReference type="Proteomes" id="UP000518300"/>
    </source>
</evidence>
<reference evidence="2 3" key="1">
    <citation type="submission" date="2020-04" db="EMBL/GenBank/DDBJ databases">
        <title>Draft genome of Pyxidicoccus fallax type strain.</title>
        <authorList>
            <person name="Whitworth D.E."/>
        </authorList>
    </citation>
    <scope>NUCLEOTIDE SEQUENCE [LARGE SCALE GENOMIC DNA]</scope>
    <source>
        <strain evidence="2 3">DSM 14698</strain>
    </source>
</reference>
<keyword evidence="3" id="KW-1185">Reference proteome</keyword>
<evidence type="ECO:0000256" key="1">
    <source>
        <dbReference type="SAM" id="MobiDB-lite"/>
    </source>
</evidence>
<proteinExistence type="predicted"/>